<keyword evidence="9" id="KW-0472">Membrane</keyword>
<dbReference type="SUPFAM" id="SSF117100">
    <property type="entry name" value="Beta-galactosidase LacA, domain 3"/>
    <property type="match status" value="1"/>
</dbReference>
<gene>
    <name evidence="11" type="ORF">PILCRDRAFT_92938</name>
</gene>
<comment type="catalytic activity">
    <reaction evidence="1">
        <text>Hydrolysis of terminal non-reducing beta-D-galactose residues in beta-D-galactosides.</text>
        <dbReference type="EC" id="3.2.1.23"/>
    </reaction>
</comment>
<keyword evidence="7" id="KW-0326">Glycosidase</keyword>
<dbReference type="PRINTS" id="PR00742">
    <property type="entry name" value="GLHYDRLASE35"/>
</dbReference>
<dbReference type="InParanoid" id="A0A0C3B8P6"/>
<feature type="transmembrane region" description="Helical" evidence="9">
    <location>
        <begin position="166"/>
        <end position="186"/>
    </location>
</feature>
<dbReference type="GO" id="GO:0005975">
    <property type="term" value="P:carbohydrate metabolic process"/>
    <property type="evidence" value="ECO:0007669"/>
    <property type="project" value="InterPro"/>
</dbReference>
<dbReference type="Gene3D" id="2.60.390.10">
    <property type="entry name" value="Beta-galactosidase, domain 3"/>
    <property type="match status" value="1"/>
</dbReference>
<evidence type="ECO:0000256" key="4">
    <source>
        <dbReference type="ARBA" id="ARBA00022729"/>
    </source>
</evidence>
<dbReference type="Gene3D" id="2.60.120.260">
    <property type="entry name" value="Galactose-binding domain-like"/>
    <property type="match status" value="2"/>
</dbReference>
<dbReference type="Pfam" id="PF13364">
    <property type="entry name" value="BetaGal_ABD2"/>
    <property type="match status" value="2"/>
</dbReference>
<dbReference type="STRING" id="765440.A0A0C3B8P6"/>
<keyword evidence="12" id="KW-1185">Reference proteome</keyword>
<sequence length="1511" mass="166950">MRSLWHHGIDQCPGSALFELVDSLRKFYFHDHMEVPLGIFFWGPLSTCPHDPALIGNTVGSTSPTEADRCAFDWRLRSEGNMVALDLKVDNTLGAAFIGFSISSIVYGIMTVQVYTYFRRYRNDRHIYKLLAAGLWYTSFHWRQNYPHKIRSGNYSNPAALVDKPVWTLIAFIGAIVKIAFAIRVWRFSNYNFLLAGILVIACFLQIMLPADHDSTDINDVGPTGSCDCIYNEKVNFISRAIFKSGAADLALYYNQLPAGELGSQSANTHETTHRSCKIRLDRDKPYPIRSQLWHFNQVTIGFYFVMSKMYTVSFMATLNTRTIVRGRGTDHEQSHSKGMYYVYGQSAAARMQGSKLPNSPDELHLKVDVRQEVSVVAEPCMLILCQINQGHTCHGYRTVDGKQLFTVKCHCGSFSDQRNGATMNYSPAQLVDPSGMKPSALDTASQSLSTIRGCKKGEEGDFGNASWIELDPPLLTTNRHRCNTTVNDLRSVKIWMCLALVSMVCVLGSLRFPLPSLPWLDGLVDATARYLPVHDARFSEVTARLFESNGRTDQVQWDNYSLILRGQRVFLHSGEFHTFRLPVPSLWLDILQKVKAAGLNAVSVYTHMGLINPQPGVVDFDGFRDLQPLFDAARQTGIWIVLRPGPYINAETTAGGLAHWITSEVAGTLRTNATDFRAAWHDYIQGIIKVTASNQITSGGPVIAIQIDNEYFQSGFGQAEYFAQLEEAYHNSGINVPLTYNDPGEGMNFVNGTSLSLTDRSGSLDSYPQGFDCSNPTDWTGVTTNYNNYHQNTNPRQPFYFPELYIEAHHGAQSRSTAFTVMLPPSCHWLQLIAAPASYDYGSAIAESRSLTSKYHELKRQGLFLRSSLSFYKTDYIGNTTTGTVSTNSSSVFGVLLHNPDASTSFYIVRQNDSASMNVVNFKINVTTSVGNMQLPQIASSVTLGGRQSKVIVTDYVFGTSKLLYATAQILFAGRIGSRDVLFLYGDATQEHETSLILTGISRTQTNGSAVSFTTSNSTQTIINFMSGIEGLVIVHDSDTQLVMYGDKDTAATFWAPVISADDTPLANYWQLGTNTSVLVGGPYLCRNASILGSELALRGDLQTDVRLIVVAPDNIASITWNGDPVSADAAVTTGSMFVGRIQPKTSASSISLPMLDNWKFANSLPEILEKFSDASWTIANHTTTNIPYKPYYGDRVLYGCDYKFCENIVLWRGHFIATGHEKSVNLSINGGEAFAASVWVNDVFLNTLYGNSTNNNNIIEETDDIFNFPSGSLSVGRDNVITIVQAPKDNMGLNETNGAITDTSKSPRGIRGFQLNSGNFSEWKVQGKLGGYTDYPDKVRGVFNEGGLFGERQGWHLPGYDTSSWVDRNLSSGLPNSSAGVGFFVSTFNLNIPSYNDVFISFTFDQSSQPYRAYLFVNGWMMGKRVANLGSALALKPLYSKLILALVLNSSFPFTKVSWIIVAQTVALWAMEPHVTIQPTLELTVDGVLEGGVGGITVNNPKWSPRESA</sequence>
<dbReference type="Pfam" id="PF13363">
    <property type="entry name" value="BetaGal_dom3"/>
    <property type="match status" value="1"/>
</dbReference>
<accession>A0A0C3B8P6</accession>
<dbReference type="Pfam" id="PF01301">
    <property type="entry name" value="Glyco_hydro_35"/>
    <property type="match status" value="1"/>
</dbReference>
<dbReference type="SMART" id="SM01029">
    <property type="entry name" value="BetaGal_dom2"/>
    <property type="match status" value="1"/>
</dbReference>
<reference evidence="11 12" key="1">
    <citation type="submission" date="2014-04" db="EMBL/GenBank/DDBJ databases">
        <authorList>
            <consortium name="DOE Joint Genome Institute"/>
            <person name="Kuo A."/>
            <person name="Tarkka M."/>
            <person name="Buscot F."/>
            <person name="Kohler A."/>
            <person name="Nagy L.G."/>
            <person name="Floudas D."/>
            <person name="Copeland A."/>
            <person name="Barry K.W."/>
            <person name="Cichocki N."/>
            <person name="Veneault-Fourrey C."/>
            <person name="LaButti K."/>
            <person name="Lindquist E.A."/>
            <person name="Lipzen A."/>
            <person name="Lundell T."/>
            <person name="Morin E."/>
            <person name="Murat C."/>
            <person name="Sun H."/>
            <person name="Tunlid A."/>
            <person name="Henrissat B."/>
            <person name="Grigoriev I.V."/>
            <person name="Hibbett D.S."/>
            <person name="Martin F."/>
            <person name="Nordberg H.P."/>
            <person name="Cantor M.N."/>
            <person name="Hua S.X."/>
        </authorList>
    </citation>
    <scope>NUCLEOTIDE SEQUENCE [LARGE SCALE GENOMIC DNA]</scope>
    <source>
        <strain evidence="11 12">F 1598</strain>
    </source>
</reference>
<evidence type="ECO:0000256" key="2">
    <source>
        <dbReference type="ARBA" id="ARBA00009809"/>
    </source>
</evidence>
<evidence type="ECO:0000256" key="6">
    <source>
        <dbReference type="ARBA" id="ARBA00023180"/>
    </source>
</evidence>
<dbReference type="InterPro" id="IPR008979">
    <property type="entry name" value="Galactose-bd-like_sf"/>
</dbReference>
<dbReference type="PANTHER" id="PTHR23421">
    <property type="entry name" value="BETA-GALACTOSIDASE RELATED"/>
    <property type="match status" value="1"/>
</dbReference>
<keyword evidence="9" id="KW-1133">Transmembrane helix</keyword>
<dbReference type="SUPFAM" id="SSF49785">
    <property type="entry name" value="Galactose-binding domain-like"/>
    <property type="match status" value="2"/>
</dbReference>
<dbReference type="InterPro" id="IPR036833">
    <property type="entry name" value="BetaGal_dom3_sf"/>
</dbReference>
<evidence type="ECO:0000256" key="3">
    <source>
        <dbReference type="ARBA" id="ARBA00012756"/>
    </source>
</evidence>
<dbReference type="SUPFAM" id="SSF51445">
    <property type="entry name" value="(Trans)glycosidases"/>
    <property type="match status" value="1"/>
</dbReference>
<dbReference type="InterPro" id="IPR017853">
    <property type="entry name" value="GH"/>
</dbReference>
<comment type="similarity">
    <text evidence="2 8">Belongs to the glycosyl hydrolase 35 family.</text>
</comment>
<evidence type="ECO:0000313" key="11">
    <source>
        <dbReference type="EMBL" id="KIM73682.1"/>
    </source>
</evidence>
<keyword evidence="9" id="KW-0812">Transmembrane</keyword>
<feature type="transmembrane region" description="Helical" evidence="9">
    <location>
        <begin position="127"/>
        <end position="146"/>
    </location>
</feature>
<dbReference type="GO" id="GO:0004565">
    <property type="term" value="F:beta-galactosidase activity"/>
    <property type="evidence" value="ECO:0007669"/>
    <property type="project" value="UniProtKB-EC"/>
</dbReference>
<dbReference type="OrthoDB" id="1657402at2759"/>
<keyword evidence="6" id="KW-0325">Glycoprotein</keyword>
<feature type="transmembrane region" description="Helical" evidence="9">
    <location>
        <begin position="193"/>
        <end position="211"/>
    </location>
</feature>
<dbReference type="InterPro" id="IPR025972">
    <property type="entry name" value="BetaGal_dom3"/>
</dbReference>
<evidence type="ECO:0000256" key="8">
    <source>
        <dbReference type="RuleBase" id="RU003679"/>
    </source>
</evidence>
<protein>
    <recommendedName>
        <fullName evidence="3">beta-galactosidase</fullName>
        <ecNumber evidence="3">3.2.1.23</ecNumber>
    </recommendedName>
</protein>
<dbReference type="Pfam" id="PF10435">
    <property type="entry name" value="BetaGal_dom2"/>
    <property type="match status" value="1"/>
</dbReference>
<reference evidence="12" key="2">
    <citation type="submission" date="2015-01" db="EMBL/GenBank/DDBJ databases">
        <title>Evolutionary Origins and Diversification of the Mycorrhizal Mutualists.</title>
        <authorList>
            <consortium name="DOE Joint Genome Institute"/>
            <consortium name="Mycorrhizal Genomics Consortium"/>
            <person name="Kohler A."/>
            <person name="Kuo A."/>
            <person name="Nagy L.G."/>
            <person name="Floudas D."/>
            <person name="Copeland A."/>
            <person name="Barry K.W."/>
            <person name="Cichocki N."/>
            <person name="Veneault-Fourrey C."/>
            <person name="LaButti K."/>
            <person name="Lindquist E.A."/>
            <person name="Lipzen A."/>
            <person name="Lundell T."/>
            <person name="Morin E."/>
            <person name="Murat C."/>
            <person name="Riley R."/>
            <person name="Ohm R."/>
            <person name="Sun H."/>
            <person name="Tunlid A."/>
            <person name="Henrissat B."/>
            <person name="Grigoriev I.V."/>
            <person name="Hibbett D.S."/>
            <person name="Martin F."/>
        </authorList>
    </citation>
    <scope>NUCLEOTIDE SEQUENCE [LARGE SCALE GENOMIC DNA]</scope>
    <source>
        <strain evidence="12">F 1598</strain>
    </source>
</reference>
<dbReference type="Proteomes" id="UP000054166">
    <property type="component" value="Unassembled WGS sequence"/>
</dbReference>
<dbReference type="InterPro" id="IPR018954">
    <property type="entry name" value="Betagal_dom2"/>
</dbReference>
<dbReference type="InterPro" id="IPR031330">
    <property type="entry name" value="Gly_Hdrlase_35_cat"/>
</dbReference>
<dbReference type="InterPro" id="IPR037110">
    <property type="entry name" value="Betagal_dom2_sf"/>
</dbReference>
<evidence type="ECO:0000256" key="9">
    <source>
        <dbReference type="SAM" id="Phobius"/>
    </source>
</evidence>
<dbReference type="InterPro" id="IPR001944">
    <property type="entry name" value="Glycoside_Hdrlase_35"/>
</dbReference>
<dbReference type="EMBL" id="KN833076">
    <property type="protein sequence ID" value="KIM73682.1"/>
    <property type="molecule type" value="Genomic_DNA"/>
</dbReference>
<dbReference type="SUPFAM" id="SSF51011">
    <property type="entry name" value="Glycosyl hydrolase domain"/>
    <property type="match status" value="1"/>
</dbReference>
<dbReference type="EC" id="3.2.1.23" evidence="3"/>
<dbReference type="InterPro" id="IPR025300">
    <property type="entry name" value="BetaGal_jelly_roll_dom"/>
</dbReference>
<keyword evidence="4" id="KW-0732">Signal</keyword>
<evidence type="ECO:0000256" key="1">
    <source>
        <dbReference type="ARBA" id="ARBA00001412"/>
    </source>
</evidence>
<organism evidence="11 12">
    <name type="scientific">Piloderma croceum (strain F 1598)</name>
    <dbReference type="NCBI Taxonomy" id="765440"/>
    <lineage>
        <taxon>Eukaryota</taxon>
        <taxon>Fungi</taxon>
        <taxon>Dikarya</taxon>
        <taxon>Basidiomycota</taxon>
        <taxon>Agaricomycotina</taxon>
        <taxon>Agaricomycetes</taxon>
        <taxon>Agaricomycetidae</taxon>
        <taxon>Atheliales</taxon>
        <taxon>Atheliaceae</taxon>
        <taxon>Piloderma</taxon>
    </lineage>
</organism>
<evidence type="ECO:0000259" key="10">
    <source>
        <dbReference type="SMART" id="SM01029"/>
    </source>
</evidence>
<evidence type="ECO:0000313" key="12">
    <source>
        <dbReference type="Proteomes" id="UP000054166"/>
    </source>
</evidence>
<feature type="domain" description="Beta-galactosidase" evidence="10">
    <location>
        <begin position="874"/>
        <end position="1055"/>
    </location>
</feature>
<evidence type="ECO:0000256" key="7">
    <source>
        <dbReference type="ARBA" id="ARBA00023295"/>
    </source>
</evidence>
<name>A0A0C3B8P6_PILCF</name>
<dbReference type="Gene3D" id="3.20.20.80">
    <property type="entry name" value="Glycosidases"/>
    <property type="match status" value="1"/>
</dbReference>
<proteinExistence type="inferred from homology"/>
<dbReference type="HOGENOM" id="CLU_248176_0_0_1"/>
<dbReference type="Gene3D" id="2.102.20.10">
    <property type="entry name" value="Beta-galactosidase, domain 2"/>
    <property type="match status" value="1"/>
</dbReference>
<feature type="transmembrane region" description="Helical" evidence="9">
    <location>
        <begin position="93"/>
        <end position="115"/>
    </location>
</feature>
<evidence type="ECO:0000256" key="5">
    <source>
        <dbReference type="ARBA" id="ARBA00022801"/>
    </source>
</evidence>
<keyword evidence="5 11" id="KW-0378">Hydrolase</keyword>